<organism evidence="1 2">
    <name type="scientific">Staphylococcus devriesei</name>
    <dbReference type="NCBI Taxonomy" id="586733"/>
    <lineage>
        <taxon>Bacteria</taxon>
        <taxon>Bacillati</taxon>
        <taxon>Bacillota</taxon>
        <taxon>Bacilli</taxon>
        <taxon>Bacillales</taxon>
        <taxon>Staphylococcaceae</taxon>
        <taxon>Staphylococcus</taxon>
    </lineage>
</organism>
<sequence>MVPENMTQLKNMVNPEVLASMMQAELDKKLRFAQFAEIDNTLVGQPGNTLTFPAFVYSGDAKVVPEGQEIPIDLIETKKRQATIRKIGKGTVLTDEALLSGYGDPKGEAVRQHGLAIANKVDNDVLEALQGASLKVEADITKLAGLQTAIDKFNDEDLEPMVLFINPLDAGQLRASATDNFTRATLLGDDVIVKGAFGEALGAIIVRSNKIKQGEAILAKKGAVKLITKRDFFLETERHASHKSTALYSDKHYVAYLYDESKVVKITKGAGTSDAGA</sequence>
<reference evidence="1 2" key="1">
    <citation type="journal article" date="2016" name="Front. Microbiol.">
        <title>Comprehensive Phylogenetic Analysis of Bovine Non-aureus Staphylococci Species Based on Whole-Genome Sequencing.</title>
        <authorList>
            <person name="Naushad S."/>
            <person name="Barkema H.W."/>
            <person name="Luby C."/>
            <person name="Condas L.A."/>
            <person name="Nobrega D.B."/>
            <person name="Carson D.A."/>
            <person name="De Buck J."/>
        </authorList>
    </citation>
    <scope>NUCLEOTIDE SEQUENCE [LARGE SCALE GENOMIC DNA]</scope>
    <source>
        <strain evidence="1 2">SNUC 1409</strain>
    </source>
</reference>
<proteinExistence type="predicted"/>
<evidence type="ECO:0000313" key="1">
    <source>
        <dbReference type="EMBL" id="PTF13285.1"/>
    </source>
</evidence>
<keyword evidence="2" id="KW-1185">Reference proteome</keyword>
<accession>A0ABX5HZY4</accession>
<dbReference type="Proteomes" id="UP000242088">
    <property type="component" value="Unassembled WGS sequence"/>
</dbReference>
<dbReference type="Pfam" id="PF25209">
    <property type="entry name" value="Phage_capsid_4"/>
    <property type="match status" value="1"/>
</dbReference>
<dbReference type="SUPFAM" id="SSF56563">
    <property type="entry name" value="Major capsid protein gp5"/>
    <property type="match status" value="1"/>
</dbReference>
<name>A0ABX5HZY4_9STAP</name>
<comment type="caution">
    <text evidence="1">The sequence shown here is derived from an EMBL/GenBank/DDBJ whole genome shotgun (WGS) entry which is preliminary data.</text>
</comment>
<dbReference type="NCBIfam" id="TIGR04387">
    <property type="entry name" value="capsid_maj_N4"/>
    <property type="match status" value="1"/>
</dbReference>
<dbReference type="RefSeq" id="WP_107524802.1">
    <property type="nucleotide sequence ID" value="NZ_PYZI01000012.1"/>
</dbReference>
<gene>
    <name evidence="1" type="ORF">BUY47_09450</name>
</gene>
<dbReference type="EMBL" id="PYZI01000012">
    <property type="protein sequence ID" value="PTF13285.1"/>
    <property type="molecule type" value="Genomic_DNA"/>
</dbReference>
<protein>
    <submittedName>
        <fullName evidence="1">N4-gp56 family major capsid protein</fullName>
    </submittedName>
</protein>
<evidence type="ECO:0000313" key="2">
    <source>
        <dbReference type="Proteomes" id="UP000242088"/>
    </source>
</evidence>